<organism evidence="4 5">
    <name type="scientific">Yersinia phage vB_Yru_GN1</name>
    <dbReference type="NCBI Taxonomy" id="3074381"/>
    <lineage>
        <taxon>Viruses</taxon>
        <taxon>Duplodnaviria</taxon>
        <taxon>Heunggongvirae</taxon>
        <taxon>Uroviricota</taxon>
        <taxon>Caudoviricetes</taxon>
        <taxon>Caudoviricetes incertae sedis</taxon>
        <taxon>Sepahanvirus</taxon>
        <taxon>Sepahanvirus vB-Yru-GN1</taxon>
    </lineage>
</organism>
<dbReference type="GO" id="GO:0003887">
    <property type="term" value="F:DNA-directed DNA polymerase activity"/>
    <property type="evidence" value="ECO:0007669"/>
    <property type="project" value="InterPro"/>
</dbReference>
<dbReference type="InterPro" id="IPR037160">
    <property type="entry name" value="DNA_Pol_thumb_sf"/>
</dbReference>
<dbReference type="Pfam" id="PF14791">
    <property type="entry name" value="DNA_pol_B_thumb"/>
    <property type="match status" value="1"/>
</dbReference>
<dbReference type="InterPro" id="IPR043519">
    <property type="entry name" value="NT_sf"/>
</dbReference>
<dbReference type="PRINTS" id="PR00869">
    <property type="entry name" value="DNAPOLX"/>
</dbReference>
<evidence type="ECO:0000259" key="3">
    <source>
        <dbReference type="SMART" id="SM00483"/>
    </source>
</evidence>
<dbReference type="SMART" id="SM00483">
    <property type="entry name" value="POLXc"/>
    <property type="match status" value="1"/>
</dbReference>
<sequence>MKVLDKSYVVYYLNRLAKKYPLPNHKYYAFTNAASAIAQSDIKKIDNEVIHNELKKVKFVGPFIKEILTMLVNEDIDEKYVLENTDNLIDCYELRDVFPVLIEKYYLTGIGELKSILKVNQSVLDLLNDKHLEFLNLNRSKDWVSLIATYLDNPKIRIAGSMRRGCLVIKDFDLVTYLTYPELRDYIASVNNSTNDIRINIIGNGKKRVRINLINNLTEKSIEGDVRIVNEESIHSAMLYFTGPKSLNVKMRGIAKSKGLTLNEYGIVGTDKKLITFNSEEEIFKYLGMKYLAPTNRK</sequence>
<keyword evidence="2" id="KW-0548">Nucleotidyltransferase</keyword>
<dbReference type="GO" id="GO:0003677">
    <property type="term" value="F:DNA binding"/>
    <property type="evidence" value="ECO:0007669"/>
    <property type="project" value="InterPro"/>
</dbReference>
<dbReference type="GO" id="GO:0006281">
    <property type="term" value="P:DNA repair"/>
    <property type="evidence" value="ECO:0007669"/>
    <property type="project" value="InterPro"/>
</dbReference>
<name>A0AA86MC69_9CAUD</name>
<dbReference type="InterPro" id="IPR002054">
    <property type="entry name" value="DNA-dir_DNA_pol_X"/>
</dbReference>
<dbReference type="PANTHER" id="PTHR11276">
    <property type="entry name" value="DNA POLYMERASE TYPE-X FAMILY MEMBER"/>
    <property type="match status" value="1"/>
</dbReference>
<dbReference type="InterPro" id="IPR022312">
    <property type="entry name" value="DNA_pol_X"/>
</dbReference>
<dbReference type="Gene3D" id="3.30.460.10">
    <property type="entry name" value="Beta Polymerase, domain 2"/>
    <property type="match status" value="1"/>
</dbReference>
<dbReference type="Proteomes" id="UP001304813">
    <property type="component" value="Segment"/>
</dbReference>
<feature type="domain" description="DNA-directed DNA polymerase X" evidence="3">
    <location>
        <begin position="3"/>
        <end position="298"/>
    </location>
</feature>
<evidence type="ECO:0000256" key="1">
    <source>
        <dbReference type="ARBA" id="ARBA00022679"/>
    </source>
</evidence>
<dbReference type="SUPFAM" id="SSF81301">
    <property type="entry name" value="Nucleotidyltransferase"/>
    <property type="match status" value="1"/>
</dbReference>
<keyword evidence="5" id="KW-1185">Reference proteome</keyword>
<evidence type="ECO:0000313" key="5">
    <source>
        <dbReference type="Proteomes" id="UP001304813"/>
    </source>
</evidence>
<dbReference type="PANTHER" id="PTHR11276:SF28">
    <property type="entry name" value="DNA POLYMERASE LAMBDA"/>
    <property type="match status" value="1"/>
</dbReference>
<dbReference type="EMBL" id="LC779065">
    <property type="protein sequence ID" value="BES79974.1"/>
    <property type="molecule type" value="Genomic_DNA"/>
</dbReference>
<keyword evidence="1" id="KW-0808">Transferase</keyword>
<protein>
    <submittedName>
        <fullName evidence="4">DNA polymerase X family protein</fullName>
    </submittedName>
</protein>
<dbReference type="InterPro" id="IPR029398">
    <property type="entry name" value="PolB_thumb"/>
</dbReference>
<evidence type="ECO:0000256" key="2">
    <source>
        <dbReference type="ARBA" id="ARBA00022695"/>
    </source>
</evidence>
<evidence type="ECO:0000313" key="4">
    <source>
        <dbReference type="EMBL" id="BES79974.1"/>
    </source>
</evidence>
<proteinExistence type="predicted"/>
<reference evidence="4 5" key="1">
    <citation type="submission" date="2023-09" db="EMBL/GenBank/DDBJ databases">
        <title>Analysis of phage genome (vB_Yru_GN1) of the bacterium (Yersinia ruckeri).</title>
        <authorList>
            <person name="Ganjoor M.S."/>
            <person name="Bouzari M."/>
            <person name="Soleimani-Delfan A."/>
        </authorList>
    </citation>
    <scope>NUCLEOTIDE SEQUENCE [LARGE SCALE GENOMIC DNA]</scope>
    <source>
        <strain evidence="5">vB_Yru_GN1</strain>
    </source>
</reference>
<accession>A0AA86MC69</accession>
<dbReference type="Gene3D" id="3.30.210.10">
    <property type="entry name" value="DNA polymerase, thumb domain"/>
    <property type="match status" value="1"/>
</dbReference>